<evidence type="ECO:0000256" key="6">
    <source>
        <dbReference type="SAM" id="Phobius"/>
    </source>
</evidence>
<proteinExistence type="predicted"/>
<feature type="transmembrane region" description="Helical" evidence="6">
    <location>
        <begin position="228"/>
        <end position="246"/>
    </location>
</feature>
<feature type="transmembrane region" description="Helical" evidence="6">
    <location>
        <begin position="51"/>
        <end position="71"/>
    </location>
</feature>
<dbReference type="GO" id="GO:0022857">
    <property type="term" value="F:transmembrane transporter activity"/>
    <property type="evidence" value="ECO:0007669"/>
    <property type="project" value="InterPro"/>
</dbReference>
<feature type="transmembrane region" description="Helical" evidence="6">
    <location>
        <begin position="78"/>
        <end position="100"/>
    </location>
</feature>
<evidence type="ECO:0000256" key="5">
    <source>
        <dbReference type="ARBA" id="ARBA00023136"/>
    </source>
</evidence>
<feature type="transmembrane region" description="Helical" evidence="6">
    <location>
        <begin position="310"/>
        <end position="327"/>
    </location>
</feature>
<evidence type="ECO:0000313" key="8">
    <source>
        <dbReference type="Proteomes" id="UP000433577"/>
    </source>
</evidence>
<dbReference type="OrthoDB" id="9799990at2"/>
<evidence type="ECO:0000256" key="2">
    <source>
        <dbReference type="ARBA" id="ARBA00022475"/>
    </source>
</evidence>
<dbReference type="PANTHER" id="PTHR32196">
    <property type="entry name" value="ABC TRANSPORTER PERMEASE PROTEIN YPHD-RELATED-RELATED"/>
    <property type="match status" value="1"/>
</dbReference>
<feature type="transmembrane region" description="Helical" evidence="6">
    <location>
        <begin position="21"/>
        <end position="39"/>
    </location>
</feature>
<dbReference type="GO" id="GO:0005886">
    <property type="term" value="C:plasma membrane"/>
    <property type="evidence" value="ECO:0007669"/>
    <property type="project" value="UniProtKB-SubCell"/>
</dbReference>
<accession>A0A7Z2GM88</accession>
<dbReference type="RefSeq" id="WP_158953536.1">
    <property type="nucleotide sequence ID" value="NZ_CP046914.1"/>
</dbReference>
<dbReference type="InterPro" id="IPR001851">
    <property type="entry name" value="ABC_transp_permease"/>
</dbReference>
<keyword evidence="5 6" id="KW-0472">Membrane</keyword>
<dbReference type="CDD" id="cd06579">
    <property type="entry name" value="TM_PBP1_transp_AraH_like"/>
    <property type="match status" value="1"/>
</dbReference>
<evidence type="ECO:0000313" key="7">
    <source>
        <dbReference type="EMBL" id="QGZ64273.1"/>
    </source>
</evidence>
<keyword evidence="4 6" id="KW-1133">Transmembrane helix</keyword>
<feature type="transmembrane region" description="Helical" evidence="6">
    <location>
        <begin position="176"/>
        <end position="199"/>
    </location>
</feature>
<feature type="transmembrane region" description="Helical" evidence="6">
    <location>
        <begin position="284"/>
        <end position="304"/>
    </location>
</feature>
<feature type="transmembrane region" description="Helical" evidence="6">
    <location>
        <begin position="258"/>
        <end position="277"/>
    </location>
</feature>
<gene>
    <name evidence="7" type="ORF">FAZ98_21355</name>
</gene>
<keyword evidence="8" id="KW-1185">Reference proteome</keyword>
<name>A0A7Z2GM88_9BURK</name>
<organism evidence="7 8">
    <name type="scientific">Paraburkholderia acidisoli</name>
    <dbReference type="NCBI Taxonomy" id="2571748"/>
    <lineage>
        <taxon>Bacteria</taxon>
        <taxon>Pseudomonadati</taxon>
        <taxon>Pseudomonadota</taxon>
        <taxon>Betaproteobacteria</taxon>
        <taxon>Burkholderiales</taxon>
        <taxon>Burkholderiaceae</taxon>
        <taxon>Paraburkholderia</taxon>
    </lineage>
</organism>
<dbReference type="KEGG" id="pacs:FAZ98_21355"/>
<reference evidence="7 8" key="1">
    <citation type="submission" date="2019-12" db="EMBL/GenBank/DDBJ databases">
        <title>Paraburkholderia acidiphila 7Q-K02 sp. nov and Paraburkholderia acidisoli DHF22 sp. nov., two strains isolated from forest soil.</title>
        <authorList>
            <person name="Gao Z."/>
            <person name="Qiu L."/>
        </authorList>
    </citation>
    <scope>NUCLEOTIDE SEQUENCE [LARGE SCALE GENOMIC DNA]</scope>
    <source>
        <strain evidence="7 8">DHF22</strain>
    </source>
</reference>
<dbReference type="AlphaFoldDB" id="A0A7Z2GM88"/>
<comment type="subcellular location">
    <subcellularLocation>
        <location evidence="1">Cell membrane</location>
        <topology evidence="1">Multi-pass membrane protein</topology>
    </subcellularLocation>
</comment>
<evidence type="ECO:0000256" key="4">
    <source>
        <dbReference type="ARBA" id="ARBA00022989"/>
    </source>
</evidence>
<feature type="transmembrane region" description="Helical" evidence="6">
    <location>
        <begin position="106"/>
        <end position="126"/>
    </location>
</feature>
<dbReference type="Proteomes" id="UP000433577">
    <property type="component" value="Chromosome 2"/>
</dbReference>
<evidence type="ECO:0000256" key="3">
    <source>
        <dbReference type="ARBA" id="ARBA00022692"/>
    </source>
</evidence>
<keyword evidence="3 6" id="KW-0812">Transmembrane</keyword>
<evidence type="ECO:0000256" key="1">
    <source>
        <dbReference type="ARBA" id="ARBA00004651"/>
    </source>
</evidence>
<keyword evidence="2" id="KW-1003">Cell membrane</keyword>
<protein>
    <submittedName>
        <fullName evidence="7">ABC transporter permease</fullName>
    </submittedName>
</protein>
<dbReference type="Pfam" id="PF02653">
    <property type="entry name" value="BPD_transp_2"/>
    <property type="match status" value="1"/>
</dbReference>
<feature type="transmembrane region" description="Helical" evidence="6">
    <location>
        <begin position="138"/>
        <end position="156"/>
    </location>
</feature>
<sequence>MNVHKLSLPARAGAPRFAWRNLVVPALIVVLCVAMAVWEPRFFSRFNLVNLARNFAMLALVSVGQMLVMVVGGIDLSLGAVVALASVASALTMTGVPALWPDASPLALVVIGTLAALLAGAAVGAANGAIVAWLKVPPFISTIGVMSMVGGAALYISNGVPIYGVPDLLTDAVGRALLFGVPVIVWICLAVVLAIGYVMTQRPLGRHLYAVGGRPEAARASGIPMTRLLLLAYTTAGVLAALYGVLVTARIGSGQATLGNTTAIESIAAAVVGGVSLQGGSGRVGRVVAAALFLAVVSNALNMARIDSKWQTLALGVVVIVAMLIDVKTSGKAK</sequence>
<dbReference type="EMBL" id="CP046914">
    <property type="protein sequence ID" value="QGZ64273.1"/>
    <property type="molecule type" value="Genomic_DNA"/>
</dbReference>